<organism evidence="8 9">
    <name type="scientific">Streptomyces resistomycificus</name>
    <dbReference type="NCBI Taxonomy" id="67356"/>
    <lineage>
        <taxon>Bacteria</taxon>
        <taxon>Bacillati</taxon>
        <taxon>Actinomycetota</taxon>
        <taxon>Actinomycetes</taxon>
        <taxon>Kitasatosporales</taxon>
        <taxon>Streptomycetaceae</taxon>
        <taxon>Streptomyces</taxon>
        <taxon>Streptomyces aurantiacus group</taxon>
    </lineage>
</organism>
<comment type="caution">
    <text evidence="8">The sequence shown here is derived from an EMBL/GenBank/DDBJ whole genome shotgun (WGS) entry which is preliminary data.</text>
</comment>
<proteinExistence type="inferred from homology"/>
<feature type="signal peptide" evidence="6">
    <location>
        <begin position="1"/>
        <end position="39"/>
    </location>
</feature>
<dbReference type="PATRIC" id="fig|67356.5.peg.4005"/>
<reference evidence="9" key="1">
    <citation type="submission" date="2015-07" db="EMBL/GenBank/DDBJ databases">
        <authorList>
            <person name="Ju K.-S."/>
            <person name="Doroghazi J.R."/>
            <person name="Metcalf W.W."/>
        </authorList>
    </citation>
    <scope>NUCLEOTIDE SEQUENCE [LARGE SCALE GENOMIC DNA]</scope>
    <source>
        <strain evidence="9">NRRL 2290</strain>
    </source>
</reference>
<evidence type="ECO:0000256" key="1">
    <source>
        <dbReference type="ARBA" id="ARBA00007074"/>
    </source>
</evidence>
<keyword evidence="2" id="KW-0645">Protease</keyword>
<dbReference type="InterPro" id="IPR051794">
    <property type="entry name" value="PG_Endopeptidase_C40"/>
</dbReference>
<gene>
    <name evidence="8" type="ORF">ADK37_18830</name>
</gene>
<feature type="compositionally biased region" description="Low complexity" evidence="5">
    <location>
        <begin position="152"/>
        <end position="172"/>
    </location>
</feature>
<dbReference type="RefSeq" id="WP_053191655.1">
    <property type="nucleotide sequence ID" value="NZ_LGUS01000163.1"/>
</dbReference>
<dbReference type="STRING" id="67356.AQJ84_07280"/>
<keyword evidence="6" id="KW-0732">Signal</keyword>
<dbReference type="EMBL" id="LGUS01000163">
    <property type="protein sequence ID" value="KOG34576.1"/>
    <property type="molecule type" value="Genomic_DNA"/>
</dbReference>
<feature type="compositionally biased region" description="Basic and acidic residues" evidence="5">
    <location>
        <begin position="47"/>
        <end position="66"/>
    </location>
</feature>
<name>A0A0L8L919_9ACTN</name>
<dbReference type="PANTHER" id="PTHR47359">
    <property type="entry name" value="PEPTIDOGLYCAN DL-ENDOPEPTIDASE CWLO"/>
    <property type="match status" value="1"/>
</dbReference>
<dbReference type="AlphaFoldDB" id="A0A0L8L919"/>
<dbReference type="Gene3D" id="3.90.1720.10">
    <property type="entry name" value="endopeptidase domain like (from Nostoc punctiforme)"/>
    <property type="match status" value="1"/>
</dbReference>
<sequence length="544" mass="55123">MASERTPRPGGINLPGIRNSALATAALTSVALLSQTASATPAAADDGPSREEVKQRVDNLYDRAENDSGTYNATRAAGPRKRAGSVADRGRERAGSAADAGRRADRGGDDAPRRQAGPAVGDVARQWFDVGRAKLGPTVAAALPTERPPTSSPQARPARPATAPAVRDAATAGRSTPELTSGSRPALPAAPDAQPDAAPKALTAAPETAQSSLQATKRRVQRQLADARALLTARTGQVTQVALPSASLPAIESRPAEAAWTPPVQETLPAADPLWQQPTAATGTPFTTSTPRPMDATPATGIPLTADSSLATNAPLTADPYLPTYTSLPMDATPAHGTPLTADPYLTTNTPLADASFTMSTPVATDALATAQAPYAATPPYAPNAQFRADATSGTGLPLATPAPAGIASAPSPVGIAPAPEASAADTKAHRASAFARAQIGKPCVWGAAGPGSYDAAGLVQAAWKAADVALPRTAPAQAAAGTVVSLADARVGDLIFFYDDLSHVGLYVGNGTMIHAPGPGAYIREESVFHAGESAIRGAVRPA</sequence>
<dbReference type="eggNOG" id="COG0791">
    <property type="taxonomic scope" value="Bacteria"/>
</dbReference>
<feature type="compositionally biased region" description="Low complexity" evidence="5">
    <location>
        <begin position="278"/>
        <end position="293"/>
    </location>
</feature>
<dbReference type="SUPFAM" id="SSF54001">
    <property type="entry name" value="Cysteine proteinases"/>
    <property type="match status" value="1"/>
</dbReference>
<evidence type="ECO:0000256" key="3">
    <source>
        <dbReference type="ARBA" id="ARBA00022801"/>
    </source>
</evidence>
<evidence type="ECO:0000256" key="5">
    <source>
        <dbReference type="SAM" id="MobiDB-lite"/>
    </source>
</evidence>
<keyword evidence="3" id="KW-0378">Hydrolase</keyword>
<comment type="similarity">
    <text evidence="1">Belongs to the peptidase C40 family.</text>
</comment>
<keyword evidence="4" id="KW-0788">Thiol protease</keyword>
<protein>
    <recommendedName>
        <fullName evidence="7">NlpC/P60 domain-containing protein</fullName>
    </recommendedName>
</protein>
<dbReference type="GO" id="GO:0008234">
    <property type="term" value="F:cysteine-type peptidase activity"/>
    <property type="evidence" value="ECO:0007669"/>
    <property type="project" value="UniProtKB-KW"/>
</dbReference>
<evidence type="ECO:0000259" key="7">
    <source>
        <dbReference type="PROSITE" id="PS51935"/>
    </source>
</evidence>
<accession>A0A0L8L919</accession>
<feature type="chain" id="PRO_5039463201" description="NlpC/P60 domain-containing protein" evidence="6">
    <location>
        <begin position="40"/>
        <end position="544"/>
    </location>
</feature>
<feature type="compositionally biased region" description="Polar residues" evidence="5">
    <location>
        <begin position="173"/>
        <end position="183"/>
    </location>
</feature>
<evidence type="ECO:0000313" key="9">
    <source>
        <dbReference type="Proteomes" id="UP000037251"/>
    </source>
</evidence>
<dbReference type="GO" id="GO:0006508">
    <property type="term" value="P:proteolysis"/>
    <property type="evidence" value="ECO:0007669"/>
    <property type="project" value="UniProtKB-KW"/>
</dbReference>
<feature type="region of interest" description="Disordered" evidence="5">
    <location>
        <begin position="36"/>
        <end position="124"/>
    </location>
</feature>
<feature type="domain" description="NlpC/P60" evidence="7">
    <location>
        <begin position="426"/>
        <end position="544"/>
    </location>
</feature>
<keyword evidence="9" id="KW-1185">Reference proteome</keyword>
<evidence type="ECO:0000256" key="2">
    <source>
        <dbReference type="ARBA" id="ARBA00022670"/>
    </source>
</evidence>
<evidence type="ECO:0000256" key="4">
    <source>
        <dbReference type="ARBA" id="ARBA00022807"/>
    </source>
</evidence>
<feature type="compositionally biased region" description="Basic and acidic residues" evidence="5">
    <location>
        <begin position="88"/>
        <end position="113"/>
    </location>
</feature>
<dbReference type="InterPro" id="IPR038765">
    <property type="entry name" value="Papain-like_cys_pep_sf"/>
</dbReference>
<evidence type="ECO:0000313" key="8">
    <source>
        <dbReference type="EMBL" id="KOG34576.1"/>
    </source>
</evidence>
<feature type="region of interest" description="Disordered" evidence="5">
    <location>
        <begin position="272"/>
        <end position="308"/>
    </location>
</feature>
<evidence type="ECO:0000256" key="6">
    <source>
        <dbReference type="SAM" id="SignalP"/>
    </source>
</evidence>
<dbReference type="PROSITE" id="PS51935">
    <property type="entry name" value="NLPC_P60"/>
    <property type="match status" value="1"/>
</dbReference>
<feature type="compositionally biased region" description="Low complexity" evidence="5">
    <location>
        <begin position="185"/>
        <end position="202"/>
    </location>
</feature>
<feature type="region of interest" description="Disordered" evidence="5">
    <location>
        <begin position="139"/>
        <end position="220"/>
    </location>
</feature>
<dbReference type="InterPro" id="IPR000064">
    <property type="entry name" value="NLP_P60_dom"/>
</dbReference>
<dbReference type="PANTHER" id="PTHR47359:SF3">
    <property type="entry name" value="NLP_P60 DOMAIN-CONTAINING PROTEIN-RELATED"/>
    <property type="match status" value="1"/>
</dbReference>
<dbReference type="Proteomes" id="UP000037251">
    <property type="component" value="Unassembled WGS sequence"/>
</dbReference>
<dbReference type="Pfam" id="PF00877">
    <property type="entry name" value="NLPC_P60"/>
    <property type="match status" value="1"/>
</dbReference>